<dbReference type="InterPro" id="IPR052165">
    <property type="entry name" value="Membrane_assoc_protease"/>
</dbReference>
<evidence type="ECO:0000256" key="3">
    <source>
        <dbReference type="ARBA" id="ARBA00022989"/>
    </source>
</evidence>
<keyword evidence="2 5" id="KW-0812">Transmembrane</keyword>
<evidence type="ECO:0000256" key="1">
    <source>
        <dbReference type="ARBA" id="ARBA00004141"/>
    </source>
</evidence>
<dbReference type="InterPro" id="IPR002810">
    <property type="entry name" value="NfeD-like_C"/>
</dbReference>
<evidence type="ECO:0000256" key="5">
    <source>
        <dbReference type="SAM" id="Phobius"/>
    </source>
</evidence>
<dbReference type="Pfam" id="PF01957">
    <property type="entry name" value="NfeD"/>
    <property type="match status" value="1"/>
</dbReference>
<keyword evidence="4 5" id="KW-0472">Membrane</keyword>
<dbReference type="Gene3D" id="2.40.50.140">
    <property type="entry name" value="Nucleic acid-binding proteins"/>
    <property type="match status" value="1"/>
</dbReference>
<gene>
    <name evidence="7" type="ORF">ACFSGX_07385</name>
</gene>
<evidence type="ECO:0000256" key="2">
    <source>
        <dbReference type="ARBA" id="ARBA00022692"/>
    </source>
</evidence>
<reference evidence="8" key="1">
    <citation type="journal article" date="2019" name="Int. J. Syst. Evol. Microbiol.">
        <title>The Global Catalogue of Microorganisms (GCM) 10K type strain sequencing project: providing services to taxonomists for standard genome sequencing and annotation.</title>
        <authorList>
            <consortium name="The Broad Institute Genomics Platform"/>
            <consortium name="The Broad Institute Genome Sequencing Center for Infectious Disease"/>
            <person name="Wu L."/>
            <person name="Ma J."/>
        </authorList>
    </citation>
    <scope>NUCLEOTIDE SEQUENCE [LARGE SCALE GENOMIC DNA]</scope>
    <source>
        <strain evidence="8">CGMCC 1.12702</strain>
    </source>
</reference>
<evidence type="ECO:0000313" key="7">
    <source>
        <dbReference type="EMBL" id="MFD1950586.1"/>
    </source>
</evidence>
<keyword evidence="3 5" id="KW-1133">Transmembrane helix</keyword>
<comment type="subcellular location">
    <subcellularLocation>
        <location evidence="1">Membrane</location>
        <topology evidence="1">Multi-pass membrane protein</topology>
    </subcellularLocation>
</comment>
<organism evidence="7 8">
    <name type="scientific">Sphingomonas arantia</name>
    <dbReference type="NCBI Taxonomy" id="1460676"/>
    <lineage>
        <taxon>Bacteria</taxon>
        <taxon>Pseudomonadati</taxon>
        <taxon>Pseudomonadota</taxon>
        <taxon>Alphaproteobacteria</taxon>
        <taxon>Sphingomonadales</taxon>
        <taxon>Sphingomonadaceae</taxon>
        <taxon>Sphingomonas</taxon>
    </lineage>
</organism>
<dbReference type="InterPro" id="IPR012340">
    <property type="entry name" value="NA-bd_OB-fold"/>
</dbReference>
<dbReference type="PANTHER" id="PTHR33507:SF3">
    <property type="entry name" value="INNER MEMBRANE PROTEIN YBBJ"/>
    <property type="match status" value="1"/>
</dbReference>
<comment type="caution">
    <text evidence="7">The sequence shown here is derived from an EMBL/GenBank/DDBJ whole genome shotgun (WGS) entry which is preliminary data.</text>
</comment>
<proteinExistence type="predicted"/>
<sequence>MPTIDPAMLWIVLGLLLAIAEIALPGIFLIWLGFAALLTGLATLVTGMALAAQLGTFAVAALATVQAGRSVIKRHPSQSADPLLNDRLARLVGEQVVVVEAIEDGVGRVRVGDGVWAACGPDTPAGTRMHVIGHDQGRLVVARSG</sequence>
<evidence type="ECO:0000313" key="8">
    <source>
        <dbReference type="Proteomes" id="UP001597400"/>
    </source>
</evidence>
<protein>
    <submittedName>
        <fullName evidence="7">NfeD family protein</fullName>
    </submittedName>
</protein>
<dbReference type="RefSeq" id="WP_380928746.1">
    <property type="nucleotide sequence ID" value="NZ_JBHUGS010000002.1"/>
</dbReference>
<name>A0ABW4TX63_9SPHN</name>
<keyword evidence="8" id="KW-1185">Reference proteome</keyword>
<dbReference type="PANTHER" id="PTHR33507">
    <property type="entry name" value="INNER MEMBRANE PROTEIN YBBJ"/>
    <property type="match status" value="1"/>
</dbReference>
<feature type="transmembrane region" description="Helical" evidence="5">
    <location>
        <begin position="40"/>
        <end position="65"/>
    </location>
</feature>
<accession>A0ABW4TX63</accession>
<evidence type="ECO:0000256" key="4">
    <source>
        <dbReference type="ARBA" id="ARBA00023136"/>
    </source>
</evidence>
<dbReference type="EMBL" id="JBHUGS010000002">
    <property type="protein sequence ID" value="MFD1950586.1"/>
    <property type="molecule type" value="Genomic_DNA"/>
</dbReference>
<feature type="domain" description="NfeD-like C-terminal" evidence="6">
    <location>
        <begin position="90"/>
        <end position="142"/>
    </location>
</feature>
<feature type="transmembrane region" description="Helical" evidence="5">
    <location>
        <begin position="7"/>
        <end position="34"/>
    </location>
</feature>
<dbReference type="Proteomes" id="UP001597400">
    <property type="component" value="Unassembled WGS sequence"/>
</dbReference>
<evidence type="ECO:0000259" key="6">
    <source>
        <dbReference type="Pfam" id="PF01957"/>
    </source>
</evidence>